<sequence length="250" mass="27167">MCTAIWPSPLVSELWKEKMDRGGNGWSLSSCTYGYTLAVIVIILTCHLLNSRLPFALSFLSVVFGFRERSAANPHAQSNGHPDVAPSAPSDVSSSYYILSLLSISTVDAIEIVNAISRGEDIPTTIIGVDDTSDDRVRALARITNASYLIVGGEITVRNVHVESPFPSAALICGARTTLKYCSMSQRSSSLGISNPVEWLWFRDSSLESPGETFGSRTGNLSPQQAPQFDPVRHAFNLSTIEHPHMSANH</sequence>
<evidence type="ECO:0000256" key="1">
    <source>
        <dbReference type="SAM" id="Phobius"/>
    </source>
</evidence>
<dbReference type="Proteomes" id="UP000824120">
    <property type="component" value="Chromosome 3"/>
</dbReference>
<feature type="transmembrane region" description="Helical" evidence="1">
    <location>
        <begin position="26"/>
        <end position="49"/>
    </location>
</feature>
<organism evidence="2 3">
    <name type="scientific">Solanum commersonii</name>
    <name type="common">Commerson's wild potato</name>
    <name type="synonym">Commerson's nightshade</name>
    <dbReference type="NCBI Taxonomy" id="4109"/>
    <lineage>
        <taxon>Eukaryota</taxon>
        <taxon>Viridiplantae</taxon>
        <taxon>Streptophyta</taxon>
        <taxon>Embryophyta</taxon>
        <taxon>Tracheophyta</taxon>
        <taxon>Spermatophyta</taxon>
        <taxon>Magnoliopsida</taxon>
        <taxon>eudicotyledons</taxon>
        <taxon>Gunneridae</taxon>
        <taxon>Pentapetalae</taxon>
        <taxon>asterids</taxon>
        <taxon>lamiids</taxon>
        <taxon>Solanales</taxon>
        <taxon>Solanaceae</taxon>
        <taxon>Solanoideae</taxon>
        <taxon>Solaneae</taxon>
        <taxon>Solanum</taxon>
    </lineage>
</organism>
<dbReference type="OrthoDB" id="5403181at2759"/>
<protein>
    <submittedName>
        <fullName evidence="2">Uncharacterized protein</fullName>
    </submittedName>
</protein>
<keyword evidence="1" id="KW-1133">Transmembrane helix</keyword>
<evidence type="ECO:0000313" key="2">
    <source>
        <dbReference type="EMBL" id="KAG5619479.1"/>
    </source>
</evidence>
<dbReference type="EMBL" id="JACXVP010000003">
    <property type="protein sequence ID" value="KAG5619479.1"/>
    <property type="molecule type" value="Genomic_DNA"/>
</dbReference>
<keyword evidence="1" id="KW-0812">Transmembrane</keyword>
<comment type="caution">
    <text evidence="2">The sequence shown here is derived from an EMBL/GenBank/DDBJ whole genome shotgun (WGS) entry which is preliminary data.</text>
</comment>
<evidence type="ECO:0000313" key="3">
    <source>
        <dbReference type="Proteomes" id="UP000824120"/>
    </source>
</evidence>
<proteinExistence type="predicted"/>
<dbReference type="AlphaFoldDB" id="A0A9J6A5Y3"/>
<name>A0A9J6A5Y3_SOLCO</name>
<reference evidence="2 3" key="1">
    <citation type="submission" date="2020-09" db="EMBL/GenBank/DDBJ databases">
        <title>De no assembly of potato wild relative species, Solanum commersonii.</title>
        <authorList>
            <person name="Cho K."/>
        </authorList>
    </citation>
    <scope>NUCLEOTIDE SEQUENCE [LARGE SCALE GENOMIC DNA]</scope>
    <source>
        <strain evidence="2">LZ3.2</strain>
        <tissue evidence="2">Leaf</tissue>
    </source>
</reference>
<accession>A0A9J6A5Y3</accession>
<gene>
    <name evidence="2" type="ORF">H5410_019303</name>
</gene>
<keyword evidence="3" id="KW-1185">Reference proteome</keyword>
<keyword evidence="1" id="KW-0472">Membrane</keyword>